<feature type="transmembrane region" description="Helical" evidence="2">
    <location>
        <begin position="239"/>
        <end position="268"/>
    </location>
</feature>
<accession>A0ABT0DGH5</accession>
<keyword evidence="2" id="KW-0472">Membrane</keyword>
<sequence>MLRAARLPFAAFIVFLGLLWAAVGPAVGQGTGDPVLERLTPAQQQQFMTDARTLADNFVAAVENERQFSTGQIDQAAWQPENRRLGQAAETILARWRALGAERQIHFIATNLARDRVAEINRRYGYSGQDPTFWDNVQAFVHLDLPGMLSDLWSAIPVVFLTLLVIVFVLVNTYALIGHWLGPAKLRPSETWAVRLRRASLQILGLTLLLRLPVLWEWVADMPAAPALWLRFLHFQFLTFPGIVSLFGAALVAFPLWGLLKFIGWVFLFGGLRPHGRQDQAPGGGKRGPCSRCAPARPIPPFSGPDRRSPAHCRVASRVACATPKPKEKVK</sequence>
<name>A0ABT0DGH5_9HYPH</name>
<evidence type="ECO:0000313" key="4">
    <source>
        <dbReference type="Proteomes" id="UP001203284"/>
    </source>
</evidence>
<keyword evidence="4" id="KW-1185">Reference proteome</keyword>
<keyword evidence="2" id="KW-1133">Transmembrane helix</keyword>
<feature type="transmembrane region" description="Helical" evidence="2">
    <location>
        <begin position="199"/>
        <end position="219"/>
    </location>
</feature>
<dbReference type="EMBL" id="JALKCH010000020">
    <property type="protein sequence ID" value="MCK0199071.1"/>
    <property type="molecule type" value="Genomic_DNA"/>
</dbReference>
<dbReference type="RefSeq" id="WP_247030966.1">
    <property type="nucleotide sequence ID" value="NZ_JALKCH010000020.1"/>
</dbReference>
<evidence type="ECO:0000313" key="3">
    <source>
        <dbReference type="EMBL" id="MCK0199071.1"/>
    </source>
</evidence>
<reference evidence="3 4" key="1">
    <citation type="submission" date="2022-04" db="EMBL/GenBank/DDBJ databases">
        <authorList>
            <person name="Grouzdev D.S."/>
            <person name="Pantiukh K.S."/>
            <person name="Krutkina M.S."/>
        </authorList>
    </citation>
    <scope>NUCLEOTIDE SEQUENCE [LARGE SCALE GENOMIC DNA]</scope>
    <source>
        <strain evidence="3 4">6x-1</strain>
    </source>
</reference>
<proteinExistence type="predicted"/>
<feature type="transmembrane region" description="Helical" evidence="2">
    <location>
        <begin position="152"/>
        <end position="178"/>
    </location>
</feature>
<keyword evidence="2" id="KW-0812">Transmembrane</keyword>
<comment type="caution">
    <text evidence="3">The sequence shown here is derived from an EMBL/GenBank/DDBJ whole genome shotgun (WGS) entry which is preliminary data.</text>
</comment>
<evidence type="ECO:0000256" key="1">
    <source>
        <dbReference type="SAM" id="MobiDB-lite"/>
    </source>
</evidence>
<dbReference type="Proteomes" id="UP001203284">
    <property type="component" value="Unassembled WGS sequence"/>
</dbReference>
<protein>
    <submittedName>
        <fullName evidence="3">Uncharacterized protein</fullName>
    </submittedName>
</protein>
<feature type="region of interest" description="Disordered" evidence="1">
    <location>
        <begin position="277"/>
        <end position="311"/>
    </location>
</feature>
<organism evidence="3 4">
    <name type="scientific">Ancylobacter crimeensis</name>
    <dbReference type="NCBI Taxonomy" id="2579147"/>
    <lineage>
        <taxon>Bacteria</taxon>
        <taxon>Pseudomonadati</taxon>
        <taxon>Pseudomonadota</taxon>
        <taxon>Alphaproteobacteria</taxon>
        <taxon>Hyphomicrobiales</taxon>
        <taxon>Xanthobacteraceae</taxon>
        <taxon>Ancylobacter</taxon>
    </lineage>
</organism>
<evidence type="ECO:0000256" key="2">
    <source>
        <dbReference type="SAM" id="Phobius"/>
    </source>
</evidence>
<gene>
    <name evidence="3" type="ORF">MWN34_19405</name>
</gene>